<reference evidence="9 10" key="1">
    <citation type="submission" date="2019-10" db="EMBL/GenBank/DDBJ databases">
        <title>Whole genome shotgun sequence of Acrocarpospora pleiomorpha NBRC 16267.</title>
        <authorList>
            <person name="Ichikawa N."/>
            <person name="Kimura A."/>
            <person name="Kitahashi Y."/>
            <person name="Komaki H."/>
            <person name="Oguchi A."/>
        </authorList>
    </citation>
    <scope>NUCLEOTIDE SEQUENCE [LARGE SCALE GENOMIC DNA]</scope>
    <source>
        <strain evidence="9 10">NBRC 16267</strain>
    </source>
</reference>
<dbReference type="Pfam" id="PF02770">
    <property type="entry name" value="Acyl-CoA_dh_M"/>
    <property type="match status" value="1"/>
</dbReference>
<dbReference type="Pfam" id="PF00441">
    <property type="entry name" value="Acyl-CoA_dh_1"/>
    <property type="match status" value="1"/>
</dbReference>
<dbReference type="InterPro" id="IPR036250">
    <property type="entry name" value="AcylCo_DH-like_C"/>
</dbReference>
<dbReference type="Gene3D" id="1.20.140.10">
    <property type="entry name" value="Butyryl-CoA Dehydrogenase, subunit A, domain 3"/>
    <property type="match status" value="1"/>
</dbReference>
<comment type="caution">
    <text evidence="9">The sequence shown here is derived from an EMBL/GenBank/DDBJ whole genome shotgun (WGS) entry which is preliminary data.</text>
</comment>
<dbReference type="GO" id="GO:0003995">
    <property type="term" value="F:acyl-CoA dehydrogenase activity"/>
    <property type="evidence" value="ECO:0007669"/>
    <property type="project" value="InterPro"/>
</dbReference>
<dbReference type="Pfam" id="PF02771">
    <property type="entry name" value="Acyl-CoA_dh_N"/>
    <property type="match status" value="1"/>
</dbReference>
<feature type="domain" description="Acyl-CoA dehydrogenase/oxidase N-terminal" evidence="8">
    <location>
        <begin position="14"/>
        <end position="122"/>
    </location>
</feature>
<dbReference type="PANTHER" id="PTHR43884:SF12">
    <property type="entry name" value="ISOVALERYL-COA DEHYDROGENASE, MITOCHONDRIAL-RELATED"/>
    <property type="match status" value="1"/>
</dbReference>
<dbReference type="InterPro" id="IPR009100">
    <property type="entry name" value="AcylCoA_DH/oxidase_NM_dom_sf"/>
</dbReference>
<dbReference type="Gene3D" id="2.40.110.10">
    <property type="entry name" value="Butyryl-CoA Dehydrogenase, subunit A, domain 2"/>
    <property type="match status" value="1"/>
</dbReference>
<evidence type="ECO:0000256" key="2">
    <source>
        <dbReference type="ARBA" id="ARBA00009347"/>
    </source>
</evidence>
<dbReference type="InterPro" id="IPR006089">
    <property type="entry name" value="Acyl-CoA_DH_CS"/>
</dbReference>
<dbReference type="RefSeq" id="WP_155344459.1">
    <property type="nucleotide sequence ID" value="NZ_BAAAHM010000007.1"/>
</dbReference>
<gene>
    <name evidence="9" type="ORF">Aple_022560</name>
</gene>
<evidence type="ECO:0000259" key="6">
    <source>
        <dbReference type="Pfam" id="PF00441"/>
    </source>
</evidence>
<dbReference type="InterPro" id="IPR046373">
    <property type="entry name" value="Acyl-CoA_Oxase/DH_mid-dom_sf"/>
</dbReference>
<dbReference type="PROSITE" id="PS00072">
    <property type="entry name" value="ACYL_COA_DH_1"/>
    <property type="match status" value="1"/>
</dbReference>
<keyword evidence="3 5" id="KW-0285">Flavoprotein</keyword>
<evidence type="ECO:0000256" key="1">
    <source>
        <dbReference type="ARBA" id="ARBA00001974"/>
    </source>
</evidence>
<dbReference type="PIRSF" id="PIRSF016578">
    <property type="entry name" value="HsaA"/>
    <property type="match status" value="1"/>
</dbReference>
<proteinExistence type="inferred from homology"/>
<dbReference type="GO" id="GO:0050660">
    <property type="term" value="F:flavin adenine dinucleotide binding"/>
    <property type="evidence" value="ECO:0007669"/>
    <property type="project" value="InterPro"/>
</dbReference>
<keyword evidence="10" id="KW-1185">Reference proteome</keyword>
<feature type="domain" description="Acyl-CoA dehydrogenase/oxidase C-terminal" evidence="6">
    <location>
        <begin position="236"/>
        <end position="386"/>
    </location>
</feature>
<dbReference type="EMBL" id="BLAF01000011">
    <property type="protein sequence ID" value="GES19360.1"/>
    <property type="molecule type" value="Genomic_DNA"/>
</dbReference>
<comment type="cofactor">
    <cofactor evidence="1 5">
        <name>FAD</name>
        <dbReference type="ChEBI" id="CHEBI:57692"/>
    </cofactor>
</comment>
<keyword evidence="4 5" id="KW-0274">FAD</keyword>
<accession>A0A5M3XE72</accession>
<dbReference type="InterPro" id="IPR009075">
    <property type="entry name" value="AcylCo_DH/oxidase_C"/>
</dbReference>
<dbReference type="AlphaFoldDB" id="A0A5M3XE72"/>
<dbReference type="InterPro" id="IPR037069">
    <property type="entry name" value="AcylCoA_DH/ox_N_sf"/>
</dbReference>
<dbReference type="SUPFAM" id="SSF56645">
    <property type="entry name" value="Acyl-CoA dehydrogenase NM domain-like"/>
    <property type="match status" value="1"/>
</dbReference>
<organism evidence="9 10">
    <name type="scientific">Acrocarpospora pleiomorpha</name>
    <dbReference type="NCBI Taxonomy" id="90975"/>
    <lineage>
        <taxon>Bacteria</taxon>
        <taxon>Bacillati</taxon>
        <taxon>Actinomycetota</taxon>
        <taxon>Actinomycetes</taxon>
        <taxon>Streptosporangiales</taxon>
        <taxon>Streptosporangiaceae</taxon>
        <taxon>Acrocarpospora</taxon>
    </lineage>
</organism>
<dbReference type="OrthoDB" id="5241155at2"/>
<evidence type="ECO:0000256" key="4">
    <source>
        <dbReference type="ARBA" id="ARBA00022827"/>
    </source>
</evidence>
<keyword evidence="5" id="KW-0560">Oxidoreductase</keyword>
<evidence type="ECO:0000256" key="3">
    <source>
        <dbReference type="ARBA" id="ARBA00022630"/>
    </source>
</evidence>
<evidence type="ECO:0000256" key="5">
    <source>
        <dbReference type="RuleBase" id="RU362125"/>
    </source>
</evidence>
<dbReference type="SUPFAM" id="SSF47203">
    <property type="entry name" value="Acyl-CoA dehydrogenase C-terminal domain-like"/>
    <property type="match status" value="1"/>
</dbReference>
<dbReference type="InterPro" id="IPR006091">
    <property type="entry name" value="Acyl-CoA_Oxase/DH_mid-dom"/>
</dbReference>
<dbReference type="CDD" id="cd00567">
    <property type="entry name" value="ACAD"/>
    <property type="match status" value="1"/>
</dbReference>
<protein>
    <submittedName>
        <fullName evidence="9">Acyl-CoA dehydrogenase</fullName>
    </submittedName>
</protein>
<name>A0A5M3XE72_9ACTN</name>
<comment type="similarity">
    <text evidence="2 5">Belongs to the acyl-CoA dehydrogenase family.</text>
</comment>
<feature type="domain" description="Acyl-CoA oxidase/dehydrogenase middle" evidence="7">
    <location>
        <begin position="127"/>
        <end position="222"/>
    </location>
</feature>
<evidence type="ECO:0000313" key="10">
    <source>
        <dbReference type="Proteomes" id="UP000377595"/>
    </source>
</evidence>
<dbReference type="PANTHER" id="PTHR43884">
    <property type="entry name" value="ACYL-COA DEHYDROGENASE"/>
    <property type="match status" value="1"/>
</dbReference>
<evidence type="ECO:0000313" key="9">
    <source>
        <dbReference type="EMBL" id="GES19360.1"/>
    </source>
</evidence>
<dbReference type="Proteomes" id="UP000377595">
    <property type="component" value="Unassembled WGS sequence"/>
</dbReference>
<dbReference type="FunFam" id="1.20.140.10:FF:000012">
    <property type="entry name" value="Acyl-CoA dehydrogenase fadE12"/>
    <property type="match status" value="1"/>
</dbReference>
<dbReference type="InterPro" id="IPR013786">
    <property type="entry name" value="AcylCoA_DH/ox_N"/>
</dbReference>
<dbReference type="Gene3D" id="1.10.540.10">
    <property type="entry name" value="Acyl-CoA dehydrogenase/oxidase, N-terminal domain"/>
    <property type="match status" value="1"/>
</dbReference>
<evidence type="ECO:0000259" key="7">
    <source>
        <dbReference type="Pfam" id="PF02770"/>
    </source>
</evidence>
<sequence length="393" mass="42651">MDFQPFPHQSTKPDLRRLVQSICAKFDEDYWASCDEEKRFPEEFFREFAKAGLLGITIPEEYGGGGGTLSDQVAVLEELAAGGGAINACSSVHIPLLCIPALLAFGSDEQKQAYLPRIAAGELFVTFGVTEPDAGTDTASISTRAVPADGGYLVSGTKVWNSGALRGDKILLLARTSPPDSDRKRATGLTLFLTDLNAPTIDIRPIPKIGRNAVASAEVFFREHFIPDSEVLGEVGRGFYHLLHSLNGERLYLSAEALGVGRWALRAASKYAAERVVFDRPIGMNQAVQHPLAASYLGLLAAGQVVYRAVEEYESGDQAGVGTLANSAKYLATEAAFAATDSSMQVFGGYSFAREYHIGRHWIESRLQRIAPVNNQMILNFIAERSLGLPRSY</sequence>
<evidence type="ECO:0000259" key="8">
    <source>
        <dbReference type="Pfam" id="PF02771"/>
    </source>
</evidence>